<keyword evidence="4" id="KW-1185">Reference proteome</keyword>
<dbReference type="EMBL" id="QCYY01000534">
    <property type="protein sequence ID" value="ROT84480.1"/>
    <property type="molecule type" value="Genomic_DNA"/>
</dbReference>
<feature type="region of interest" description="Disordered" evidence="1">
    <location>
        <begin position="213"/>
        <end position="376"/>
    </location>
</feature>
<dbReference type="InterPro" id="IPR016181">
    <property type="entry name" value="Acyl_CoA_acyltransferase"/>
</dbReference>
<feature type="compositionally biased region" description="Basic residues" evidence="1">
    <location>
        <begin position="236"/>
        <end position="255"/>
    </location>
</feature>
<evidence type="ECO:0000259" key="2">
    <source>
        <dbReference type="PROSITE" id="PS51186"/>
    </source>
</evidence>
<feature type="compositionally biased region" description="Basic residues" evidence="1">
    <location>
        <begin position="66"/>
        <end position="77"/>
    </location>
</feature>
<dbReference type="GO" id="GO:0007064">
    <property type="term" value="P:mitotic sister chromatid cohesion"/>
    <property type="evidence" value="ECO:0007669"/>
    <property type="project" value="TreeGrafter"/>
</dbReference>
<dbReference type="OrthoDB" id="428854at2759"/>
<feature type="region of interest" description="Disordered" evidence="1">
    <location>
        <begin position="25"/>
        <end position="129"/>
    </location>
</feature>
<dbReference type="Pfam" id="PF13880">
    <property type="entry name" value="Acetyltransf_13"/>
    <property type="match status" value="1"/>
</dbReference>
<dbReference type="SUPFAM" id="SSF55729">
    <property type="entry name" value="Acyl-CoA N-acyltransferases (Nat)"/>
    <property type="match status" value="1"/>
</dbReference>
<reference evidence="3 4" key="2">
    <citation type="submission" date="2019-01" db="EMBL/GenBank/DDBJ databases">
        <title>The decoding of complex shrimp genome reveals the adaptation for benthos swimmer, frequently molting mechanism and breeding impact on genome.</title>
        <authorList>
            <person name="Sun Y."/>
            <person name="Gao Y."/>
            <person name="Yu Y."/>
        </authorList>
    </citation>
    <scope>NUCLEOTIDE SEQUENCE [LARGE SCALE GENOMIC DNA]</scope>
    <source>
        <tissue evidence="3">Muscle</tissue>
    </source>
</reference>
<feature type="compositionally biased region" description="Basic and acidic residues" evidence="1">
    <location>
        <begin position="277"/>
        <end position="295"/>
    </location>
</feature>
<dbReference type="GO" id="GO:0000785">
    <property type="term" value="C:chromatin"/>
    <property type="evidence" value="ECO:0007669"/>
    <property type="project" value="TreeGrafter"/>
</dbReference>
<evidence type="ECO:0000256" key="1">
    <source>
        <dbReference type="SAM" id="MobiDB-lite"/>
    </source>
</evidence>
<dbReference type="PROSITE" id="PS51186">
    <property type="entry name" value="GNAT"/>
    <property type="match status" value="1"/>
</dbReference>
<comment type="caution">
    <text evidence="3">The sequence shown here is derived from an EMBL/GenBank/DDBJ whole genome shotgun (WGS) entry which is preliminary data.</text>
</comment>
<dbReference type="PANTHER" id="PTHR45884">
    <property type="entry name" value="N-ACETYLTRANSFERASE ECO"/>
    <property type="match status" value="1"/>
</dbReference>
<dbReference type="PANTHER" id="PTHR45884:SF2">
    <property type="entry name" value="N-ACETYLTRANSFERASE ECO"/>
    <property type="match status" value="1"/>
</dbReference>
<dbReference type="Proteomes" id="UP000283509">
    <property type="component" value="Unassembled WGS sequence"/>
</dbReference>
<feature type="region of interest" description="Disordered" evidence="1">
    <location>
        <begin position="1"/>
        <end position="20"/>
    </location>
</feature>
<dbReference type="InterPro" id="IPR028009">
    <property type="entry name" value="ESCO_Acetyltransf_dom"/>
</dbReference>
<evidence type="ECO:0000313" key="4">
    <source>
        <dbReference type="Proteomes" id="UP000283509"/>
    </source>
</evidence>
<organism evidence="3 4">
    <name type="scientific">Penaeus vannamei</name>
    <name type="common">Whiteleg shrimp</name>
    <name type="synonym">Litopenaeus vannamei</name>
    <dbReference type="NCBI Taxonomy" id="6689"/>
    <lineage>
        <taxon>Eukaryota</taxon>
        <taxon>Metazoa</taxon>
        <taxon>Ecdysozoa</taxon>
        <taxon>Arthropoda</taxon>
        <taxon>Crustacea</taxon>
        <taxon>Multicrustacea</taxon>
        <taxon>Malacostraca</taxon>
        <taxon>Eumalacostraca</taxon>
        <taxon>Eucarida</taxon>
        <taxon>Decapoda</taxon>
        <taxon>Dendrobranchiata</taxon>
        <taxon>Penaeoidea</taxon>
        <taxon>Penaeidae</taxon>
        <taxon>Penaeus</taxon>
    </lineage>
</organism>
<dbReference type="AlphaFoldDB" id="A0A3R7QZ92"/>
<dbReference type="GO" id="GO:0061733">
    <property type="term" value="F:protein-lysine-acetyltransferase activity"/>
    <property type="evidence" value="ECO:0007669"/>
    <property type="project" value="TreeGrafter"/>
</dbReference>
<feature type="domain" description="N-acetyltransferase" evidence="2">
    <location>
        <begin position="444"/>
        <end position="599"/>
    </location>
</feature>
<accession>A0A3R7QZ92</accession>
<protein>
    <recommendedName>
        <fullName evidence="2">N-acetyltransferase domain-containing protein</fullName>
    </recommendedName>
</protein>
<evidence type="ECO:0000313" key="3">
    <source>
        <dbReference type="EMBL" id="ROT84480.1"/>
    </source>
</evidence>
<sequence>MSASFARSSLPPRSTEATGVTLSNGFSFSFYKSPKNVTSPYRRVEPLPVQSPRVQKSRKDGINKGVGHKIKKPKMKAKAKEQKKRDVKTVAKRLKEGKFTPRLPSDRSPVKTPIPLEKKKRHVLSSPGMSFLEDEDAGFNLMEPSSSKKFFTSRSRAAATVQLGKNIKLSAKNGDITLKQRVGTFEKKNVGRIVEDELNQFIGQSETQSLDQVALLPSVQSTSRPVPTRVPSTPSPKKRVSPRKRARTPSPRKRTEKNGSQTDLNVSTNSELQDMESILREWDENQENSEREQIVTRRSPRKNTVVDDKENKVNTPRRSPRKAADGFPEDNMNGTPRRSPRKPISGSTPQGSPSRALKRSPSKSSPQKGKFFSIFDPKRRLSDKVSVADKTVNKTVGKKVPLRKSDGSQMMIDAGQKEFGAKQCNGWKKERLVRDLDHHGGRVIMVSPTDPQHCWRKVEEIREIVDQELGFAENGIRVKENTKVFFYVLEKKIVGCLIAETIREAHKVIPQRSPIRGGGQLVCCSEKRYKVWAGISRIWVLASERGKGIASTLVDAMRSNFLTSHFLTLDEFAFSDPTESGMGFAEKYTQRRDFLVYRR</sequence>
<dbReference type="GO" id="GO:0005634">
    <property type="term" value="C:nucleus"/>
    <property type="evidence" value="ECO:0007669"/>
    <property type="project" value="TreeGrafter"/>
</dbReference>
<name>A0A3R7QZ92_PENVA</name>
<feature type="compositionally biased region" description="Polar residues" evidence="1">
    <location>
        <begin position="258"/>
        <end position="272"/>
    </location>
</feature>
<reference evidence="3 4" key="1">
    <citation type="submission" date="2018-04" db="EMBL/GenBank/DDBJ databases">
        <authorList>
            <person name="Zhang X."/>
            <person name="Yuan J."/>
            <person name="Li F."/>
            <person name="Xiang J."/>
        </authorList>
    </citation>
    <scope>NUCLEOTIDE SEQUENCE [LARGE SCALE GENOMIC DNA]</scope>
    <source>
        <tissue evidence="3">Muscle</tissue>
    </source>
</reference>
<feature type="compositionally biased region" description="Basic and acidic residues" evidence="1">
    <location>
        <begin position="78"/>
        <end position="109"/>
    </location>
</feature>
<proteinExistence type="predicted"/>
<dbReference type="InterPro" id="IPR000182">
    <property type="entry name" value="GNAT_dom"/>
</dbReference>
<dbReference type="STRING" id="6689.A0A3R7QZ92"/>
<feature type="compositionally biased region" description="Low complexity" evidence="1">
    <location>
        <begin position="221"/>
        <end position="232"/>
    </location>
</feature>
<gene>
    <name evidence="3" type="ORF">C7M84_022330</name>
</gene>